<dbReference type="GO" id="GO:0000160">
    <property type="term" value="P:phosphorelay signal transduction system"/>
    <property type="evidence" value="ECO:0007669"/>
    <property type="project" value="InterPro"/>
</dbReference>
<feature type="domain" description="Response regulatory" evidence="2">
    <location>
        <begin position="3"/>
        <end position="125"/>
    </location>
</feature>
<dbReference type="Gene3D" id="3.40.50.2300">
    <property type="match status" value="1"/>
</dbReference>
<evidence type="ECO:0000259" key="2">
    <source>
        <dbReference type="PROSITE" id="PS50110"/>
    </source>
</evidence>
<dbReference type="Proteomes" id="UP000184212">
    <property type="component" value="Unassembled WGS sequence"/>
</dbReference>
<dbReference type="Pfam" id="PF00072">
    <property type="entry name" value="Response_reg"/>
    <property type="match status" value="1"/>
</dbReference>
<dbReference type="InterPro" id="IPR011006">
    <property type="entry name" value="CheY-like_superfamily"/>
</dbReference>
<organism evidence="3 4">
    <name type="scientific">Chryseolinea serpens</name>
    <dbReference type="NCBI Taxonomy" id="947013"/>
    <lineage>
        <taxon>Bacteria</taxon>
        <taxon>Pseudomonadati</taxon>
        <taxon>Bacteroidota</taxon>
        <taxon>Cytophagia</taxon>
        <taxon>Cytophagales</taxon>
        <taxon>Fulvivirgaceae</taxon>
        <taxon>Chryseolinea</taxon>
    </lineage>
</organism>
<dbReference type="PANTHER" id="PTHR44520">
    <property type="entry name" value="RESPONSE REGULATOR RCP1-RELATED"/>
    <property type="match status" value="1"/>
</dbReference>
<dbReference type="InterPro" id="IPR001789">
    <property type="entry name" value="Sig_transdc_resp-reg_receiver"/>
</dbReference>
<dbReference type="AlphaFoldDB" id="A0A1M5UPN2"/>
<dbReference type="SUPFAM" id="SSF52172">
    <property type="entry name" value="CheY-like"/>
    <property type="match status" value="1"/>
</dbReference>
<evidence type="ECO:0000256" key="1">
    <source>
        <dbReference type="PROSITE-ProRule" id="PRU00169"/>
    </source>
</evidence>
<dbReference type="CDD" id="cd17557">
    <property type="entry name" value="REC_Rcp-like"/>
    <property type="match status" value="1"/>
</dbReference>
<dbReference type="OrthoDB" id="7631574at2"/>
<dbReference type="RefSeq" id="WP_073139194.1">
    <property type="nucleotide sequence ID" value="NZ_FQWQ01000003.1"/>
</dbReference>
<accession>A0A1M5UPN2</accession>
<gene>
    <name evidence="3" type="ORF">SAMN04488109_4821</name>
</gene>
<dbReference type="PROSITE" id="PS50110">
    <property type="entry name" value="RESPONSE_REGULATORY"/>
    <property type="match status" value="1"/>
</dbReference>
<sequence length="143" mass="16203">MVEILLIEDNPDDARLAMRALKKINIVDGIHHCGDGAEAIDFIYKNKAYHDLKLILLDHKMPKVDGLELLKRIKRDELMRHIPVVVLTSSSEGDHILESARLGANAYLVKSVELPDFEEQLAKVVLYWMNMNNSQNPSAVSEK</sequence>
<dbReference type="SMART" id="SM00448">
    <property type="entry name" value="REC"/>
    <property type="match status" value="1"/>
</dbReference>
<reference evidence="3 4" key="1">
    <citation type="submission" date="2016-11" db="EMBL/GenBank/DDBJ databases">
        <authorList>
            <person name="Jaros S."/>
            <person name="Januszkiewicz K."/>
            <person name="Wedrychowicz H."/>
        </authorList>
    </citation>
    <scope>NUCLEOTIDE SEQUENCE [LARGE SCALE GENOMIC DNA]</scope>
    <source>
        <strain evidence="3 4">DSM 24574</strain>
    </source>
</reference>
<dbReference type="EMBL" id="FQWQ01000003">
    <property type="protein sequence ID" value="SHH64899.1"/>
    <property type="molecule type" value="Genomic_DNA"/>
</dbReference>
<dbReference type="STRING" id="947013.SAMN04488109_4821"/>
<name>A0A1M5UPN2_9BACT</name>
<keyword evidence="4" id="KW-1185">Reference proteome</keyword>
<feature type="modified residue" description="4-aspartylphosphate" evidence="1">
    <location>
        <position position="58"/>
    </location>
</feature>
<protein>
    <submittedName>
        <fullName evidence="3">Response regulator receiver domain-containing protein</fullName>
    </submittedName>
</protein>
<evidence type="ECO:0000313" key="4">
    <source>
        <dbReference type="Proteomes" id="UP000184212"/>
    </source>
</evidence>
<dbReference type="InterPro" id="IPR052893">
    <property type="entry name" value="TCS_response_regulator"/>
</dbReference>
<proteinExistence type="predicted"/>
<evidence type="ECO:0000313" key="3">
    <source>
        <dbReference type="EMBL" id="SHH64899.1"/>
    </source>
</evidence>
<keyword evidence="1" id="KW-0597">Phosphoprotein</keyword>
<dbReference type="PANTHER" id="PTHR44520:SF1">
    <property type="entry name" value="TWO-COMPONENT SYSTEM REGULATORY PROTEIN"/>
    <property type="match status" value="1"/>
</dbReference>